<dbReference type="SUPFAM" id="SSF53597">
    <property type="entry name" value="Dihydrofolate reductase-like"/>
    <property type="match status" value="1"/>
</dbReference>
<dbReference type="GO" id="GO:0008703">
    <property type="term" value="F:5-amino-6-(5-phosphoribosylamino)uracil reductase activity"/>
    <property type="evidence" value="ECO:0007669"/>
    <property type="project" value="InterPro"/>
</dbReference>
<feature type="domain" description="Bacterial bifunctional deaminase-reductase C-terminal" evidence="1">
    <location>
        <begin position="5"/>
        <end position="174"/>
    </location>
</feature>
<dbReference type="EMBL" id="JAEKNS010000022">
    <property type="protein sequence ID" value="MBJ7593528.1"/>
    <property type="molecule type" value="Genomic_DNA"/>
</dbReference>
<dbReference type="AlphaFoldDB" id="A0A2W5Z881"/>
<reference evidence="3" key="2">
    <citation type="submission" date="2018-05" db="EMBL/GenBank/DDBJ databases">
        <authorList>
            <person name="Ferrari B."/>
        </authorList>
    </citation>
    <scope>NUCLEOTIDE SEQUENCE</scope>
    <source>
        <strain evidence="3">RRmetagenome_bin12</strain>
    </source>
</reference>
<dbReference type="EMBL" id="QHBU01000107">
    <property type="protein sequence ID" value="PZR81539.1"/>
    <property type="molecule type" value="Genomic_DNA"/>
</dbReference>
<dbReference type="PANTHER" id="PTHR38011">
    <property type="entry name" value="DIHYDROFOLATE REDUCTASE FAMILY PROTEIN (AFU_ORTHOLOGUE AFUA_8G06820)"/>
    <property type="match status" value="1"/>
</dbReference>
<dbReference type="InterPro" id="IPR002734">
    <property type="entry name" value="RibDG_C"/>
</dbReference>
<dbReference type="PANTHER" id="PTHR38011:SF11">
    <property type="entry name" value="2,5-DIAMINO-6-RIBOSYLAMINO-4(3H)-PYRIMIDINONE 5'-PHOSPHATE REDUCTASE"/>
    <property type="match status" value="1"/>
</dbReference>
<dbReference type="Gene3D" id="3.40.430.10">
    <property type="entry name" value="Dihydrofolate Reductase, subunit A"/>
    <property type="match status" value="1"/>
</dbReference>
<organism evidence="3 4">
    <name type="scientific">Candidatus Aeolococcus gillhamiae</name>
    <dbReference type="NCBI Taxonomy" id="3127015"/>
    <lineage>
        <taxon>Bacteria</taxon>
        <taxon>Bacillati</taxon>
        <taxon>Candidatus Dormiibacterota</taxon>
        <taxon>Candidatus Dormibacteria</taxon>
        <taxon>Candidatus Aeolococcales</taxon>
        <taxon>Candidatus Aeolococcaceae</taxon>
        <taxon>Candidatus Aeolococcus</taxon>
    </lineage>
</organism>
<reference evidence="2 5" key="3">
    <citation type="submission" date="2020-10" db="EMBL/GenBank/DDBJ databases">
        <title>Ca. Dormibacterota MAGs.</title>
        <authorList>
            <person name="Montgomery K."/>
        </authorList>
    </citation>
    <scope>NUCLEOTIDE SEQUENCE [LARGE SCALE GENOMIC DNA]</scope>
    <source>
        <strain evidence="2">SC8812_S17_18</strain>
    </source>
</reference>
<dbReference type="Proteomes" id="UP000248724">
    <property type="component" value="Unassembled WGS sequence"/>
</dbReference>
<name>A0A2W5Z881_9BACT</name>
<accession>A0A2W5Z881</accession>
<proteinExistence type="predicted"/>
<evidence type="ECO:0000313" key="4">
    <source>
        <dbReference type="Proteomes" id="UP000248724"/>
    </source>
</evidence>
<dbReference type="InterPro" id="IPR024072">
    <property type="entry name" value="DHFR-like_dom_sf"/>
</dbReference>
<dbReference type="Pfam" id="PF01872">
    <property type="entry name" value="RibD_C"/>
    <property type="match status" value="1"/>
</dbReference>
<evidence type="ECO:0000313" key="5">
    <source>
        <dbReference type="Proteomes" id="UP000606991"/>
    </source>
</evidence>
<evidence type="ECO:0000313" key="3">
    <source>
        <dbReference type="EMBL" id="PZR81539.1"/>
    </source>
</evidence>
<dbReference type="RefSeq" id="WP_337308893.1">
    <property type="nucleotide sequence ID" value="NZ_JAEKNS010000022.1"/>
</dbReference>
<evidence type="ECO:0000313" key="2">
    <source>
        <dbReference type="EMBL" id="MBJ7593528.1"/>
    </source>
</evidence>
<accession>A0A934K0T5</accession>
<gene>
    <name evidence="3" type="ORF">DLM65_05625</name>
    <name evidence="2" type="ORF">JF886_01490</name>
</gene>
<comment type="caution">
    <text evidence="3">The sequence shown here is derived from an EMBL/GenBank/DDBJ whole genome shotgun (WGS) entry which is preliminary data.</text>
</comment>
<protein>
    <submittedName>
        <fullName evidence="2">Dihydrofolate reductase family protein</fullName>
    </submittedName>
    <submittedName>
        <fullName evidence="3">Pyrimidine reductase</fullName>
    </submittedName>
</protein>
<reference evidence="3 4" key="1">
    <citation type="journal article" date="2017" name="Nature">
        <title>Atmospheric trace gases support primary production in Antarctic desert surface soil.</title>
        <authorList>
            <person name="Ji M."/>
            <person name="Greening C."/>
            <person name="Vanwonterghem I."/>
            <person name="Carere C.R."/>
            <person name="Bay S.K."/>
            <person name="Steen J.A."/>
            <person name="Montgomery K."/>
            <person name="Lines T."/>
            <person name="Beardall J."/>
            <person name="van Dorst J."/>
            <person name="Snape I."/>
            <person name="Stott M.B."/>
            <person name="Hugenholtz P."/>
            <person name="Ferrari B.C."/>
        </authorList>
    </citation>
    <scope>NUCLEOTIDE SEQUENCE [LARGE SCALE GENOMIC DNA]</scope>
    <source>
        <strain evidence="3">RRmetagenome_bin12</strain>
    </source>
</reference>
<dbReference type="Proteomes" id="UP000606991">
    <property type="component" value="Unassembled WGS sequence"/>
</dbReference>
<evidence type="ECO:0000259" key="1">
    <source>
        <dbReference type="Pfam" id="PF01872"/>
    </source>
</evidence>
<dbReference type="GO" id="GO:0009231">
    <property type="term" value="P:riboflavin biosynthetic process"/>
    <property type="evidence" value="ECO:0007669"/>
    <property type="project" value="InterPro"/>
</dbReference>
<sequence length="188" mass="20565">MPRRVVASLYVSLDGYLDEPGRWSLPFWSEEAAQFKAKELAEADALVLGRRTYEGFAAVWPTMTGTGEFGEKMNAMPKYVASRTLHEASWNATIIIGDVAEAVARLKQGDGGDLLIGGSGQVVDYLTERNLVEEYRLMVHPIILGAEGSIRLFGGAPRRKLTLVDTVRFPTGVMVNTYHPAPDEPAPA</sequence>
<dbReference type="InterPro" id="IPR050765">
    <property type="entry name" value="Riboflavin_Biosynth_HTPR"/>
</dbReference>